<organism evidence="1 2">
    <name type="scientific">Fusarium venenatum</name>
    <dbReference type="NCBI Taxonomy" id="56646"/>
    <lineage>
        <taxon>Eukaryota</taxon>
        <taxon>Fungi</taxon>
        <taxon>Dikarya</taxon>
        <taxon>Ascomycota</taxon>
        <taxon>Pezizomycotina</taxon>
        <taxon>Sordariomycetes</taxon>
        <taxon>Hypocreomycetidae</taxon>
        <taxon>Hypocreales</taxon>
        <taxon>Nectriaceae</taxon>
        <taxon>Fusarium</taxon>
    </lineage>
</organism>
<sequence length="121" mass="14126">MANDNDTQGQSGLDNQTQLKLRFQIQQIRYIPWYSTYRIELTTQTSHNFWCCALYSARAVTPDEHYLEQRIPRKPIINGWGLGKQHKMRTRIKEPMEEAYQSAKSNLVISVATYSSNTHDC</sequence>
<accession>A0A2L2TJQ5</accession>
<proteinExistence type="predicted"/>
<name>A0A2L2TJQ5_9HYPO</name>
<dbReference type="Proteomes" id="UP000245910">
    <property type="component" value="Chromosome I"/>
</dbReference>
<dbReference type="EMBL" id="LN649229">
    <property type="protein sequence ID" value="CEI64667.1"/>
    <property type="molecule type" value="Genomic_DNA"/>
</dbReference>
<keyword evidence="2" id="KW-1185">Reference proteome</keyword>
<dbReference type="AlphaFoldDB" id="A0A2L2TJQ5"/>
<reference evidence="2" key="1">
    <citation type="submission" date="2014-10" db="EMBL/GenBank/DDBJ databases">
        <authorList>
            <person name="King R."/>
        </authorList>
    </citation>
    <scope>NUCLEOTIDE SEQUENCE [LARGE SCALE GENOMIC DNA]</scope>
    <source>
        <strain evidence="2">A3/5</strain>
    </source>
</reference>
<evidence type="ECO:0000313" key="1">
    <source>
        <dbReference type="EMBL" id="CEI64667.1"/>
    </source>
</evidence>
<evidence type="ECO:0000313" key="2">
    <source>
        <dbReference type="Proteomes" id="UP000245910"/>
    </source>
</evidence>
<protein>
    <submittedName>
        <fullName evidence="1">Uncharacterized protein</fullName>
    </submittedName>
</protein>